<organism evidence="1 2">
    <name type="scientific">Ziziphus jujuba var. spinosa</name>
    <dbReference type="NCBI Taxonomy" id="714518"/>
    <lineage>
        <taxon>Eukaryota</taxon>
        <taxon>Viridiplantae</taxon>
        <taxon>Streptophyta</taxon>
        <taxon>Embryophyta</taxon>
        <taxon>Tracheophyta</taxon>
        <taxon>Spermatophyta</taxon>
        <taxon>Magnoliopsida</taxon>
        <taxon>eudicotyledons</taxon>
        <taxon>Gunneridae</taxon>
        <taxon>Pentapetalae</taxon>
        <taxon>rosids</taxon>
        <taxon>fabids</taxon>
        <taxon>Rosales</taxon>
        <taxon>Rhamnaceae</taxon>
        <taxon>Paliureae</taxon>
        <taxon>Ziziphus</taxon>
    </lineage>
</organism>
<gene>
    <name evidence="1" type="ORF">FEM48_Zijuj10G0166100</name>
</gene>
<sequence>MGKLLCDSPVAEKFQTQSSPSVSWIDPPPAAVDAIEAVDLVDHNELVATTMTWDTVLGLEDQQRRNLQRLHAKGVLWTRPEDDDSSSQQRSVVFKLSHGGEVSADGNCLFTASQKAMMGTSAREIDARDLRRRTVARFLQDFGSAKMEEKEAINRAIGNMYAPDLRNGWGVHVVQEVKLLARKEDRASLDSAIDELVHLGMQRELAAESIYKERCITVEDGPSWAKYMSISGSPEDEYDIVTLQYTEEGLLSIDENRYGHAAAFGDDIAIECLATEFKREIYVVQAHGSDAMVDEDNCVFFLPHRPRCQICEPPFFLFMKGTGWCGAGADHYEPLIAHPSSFVSSEKVAMVL</sequence>
<dbReference type="Proteomes" id="UP000813462">
    <property type="component" value="Unassembled WGS sequence"/>
</dbReference>
<comment type="caution">
    <text evidence="1">The sequence shown here is derived from an EMBL/GenBank/DDBJ whole genome shotgun (WGS) entry which is preliminary data.</text>
</comment>
<dbReference type="AlphaFoldDB" id="A0A978UPH9"/>
<name>A0A978UPH9_ZIZJJ</name>
<dbReference type="EMBL" id="JAEACU010000010">
    <property type="protein sequence ID" value="KAH7516731.1"/>
    <property type="molecule type" value="Genomic_DNA"/>
</dbReference>
<dbReference type="Gene3D" id="3.90.70.80">
    <property type="match status" value="1"/>
</dbReference>
<accession>A0A978UPH9</accession>
<proteinExistence type="predicted"/>
<evidence type="ECO:0000313" key="2">
    <source>
        <dbReference type="Proteomes" id="UP000813462"/>
    </source>
</evidence>
<dbReference type="OrthoDB" id="155203at2759"/>
<reference evidence="1" key="1">
    <citation type="journal article" date="2021" name="Front. Plant Sci.">
        <title>Chromosome-Scale Genome Assembly for Chinese Sour Jujube and Insights Into Its Genome Evolution and Domestication Signature.</title>
        <authorList>
            <person name="Shen L.-Y."/>
            <person name="Luo H."/>
            <person name="Wang X.-L."/>
            <person name="Wang X.-M."/>
            <person name="Qiu X.-J."/>
            <person name="Liu H."/>
            <person name="Zhou S.-S."/>
            <person name="Jia K.-H."/>
            <person name="Nie S."/>
            <person name="Bao Y.-T."/>
            <person name="Zhang R.-G."/>
            <person name="Yun Q.-Z."/>
            <person name="Chai Y.-H."/>
            <person name="Lu J.-Y."/>
            <person name="Li Y."/>
            <person name="Zhao S.-W."/>
            <person name="Mao J.-F."/>
            <person name="Jia S.-G."/>
            <person name="Mao Y.-M."/>
        </authorList>
    </citation>
    <scope>NUCLEOTIDE SEQUENCE</scope>
    <source>
        <strain evidence="1">AT0</strain>
        <tissue evidence="1">Leaf</tissue>
    </source>
</reference>
<dbReference type="PANTHER" id="PTHR36068:SF1">
    <property type="entry name" value="OS01G0102500 PROTEIN"/>
    <property type="match status" value="1"/>
</dbReference>
<protein>
    <submittedName>
        <fullName evidence="1">Uncharacterized protein</fullName>
    </submittedName>
</protein>
<evidence type="ECO:0000313" key="1">
    <source>
        <dbReference type="EMBL" id="KAH7516731.1"/>
    </source>
</evidence>
<dbReference type="PANTHER" id="PTHR36068">
    <property type="entry name" value="OS01G0102500 PROTEIN"/>
    <property type="match status" value="1"/>
</dbReference>